<dbReference type="HOGENOM" id="CLU_752144_0_0_12"/>
<dbReference type="Proteomes" id="UP000000503">
    <property type="component" value="Chromosome"/>
</dbReference>
<dbReference type="RefSeq" id="WP_013968363.1">
    <property type="nucleotide sequence ID" value="NC_015732.1"/>
</dbReference>
<accession>F8F1J9</accession>
<dbReference type="OrthoDB" id="9772751at2"/>
<dbReference type="InterPro" id="IPR029063">
    <property type="entry name" value="SAM-dependent_MTases_sf"/>
</dbReference>
<proteinExistence type="predicted"/>
<dbReference type="AlphaFoldDB" id="F8F1J9"/>
<sequence>MENLREMLQKMIKSALKHNSNLDLAKMLGSEEHFYYFPLESFQGKEKVLLMGCNGIKFLKDIVLTAGKAGKVIIVTENKDEKEKVEEDLEATQKEIGFYNSELVLVSSYDLRVNPEYIVKELSMFPVRTFSDYINLQKKIENQKEAEPFLNNESVDIVYIDLLNRYKKEYVNLLLSEAFRILKRKGILLIKVYLSDEPLKSADLNVCNNMKMHYIPLENEIEEVLALHGYIGMRYQWRAEIPQFIHNNIEIRPFLIEAYKGEQGPCFEKGHAVFYIGPWKEVVDDDGHRLYRGQRMAVCEKTYKNLTSCSYEGQIIGIPPYNEISDGDVRLFDCDISEKRNPKVTKGLRPLFEGGNISKNDINESSCC</sequence>
<dbReference type="EMBL" id="CP002868">
    <property type="protein sequence ID" value="AEJ19052.1"/>
    <property type="molecule type" value="Genomic_DNA"/>
</dbReference>
<dbReference type="STRING" id="744872.Spica_0898"/>
<protein>
    <submittedName>
        <fullName evidence="2">Methyltransferase</fullName>
    </submittedName>
</protein>
<evidence type="ECO:0000313" key="3">
    <source>
        <dbReference type="Proteomes" id="UP000000503"/>
    </source>
</evidence>
<keyword evidence="2" id="KW-0489">Methyltransferase</keyword>
<name>F8F1J9_GRAC1</name>
<reference evidence="3" key="1">
    <citation type="journal article" date="2013" name="Stand. Genomic Sci.">
        <title>Genome sequence of the thermophilic fresh-water bacterium Spirochaeta caldaria type strain (H1(T)), reclassification of Spirochaeta caldaria, Spirochaeta stenostrepta, and Spirochaeta zuelzerae in the genus Treponema as Treponema caldaria comb. nov., Treponema stenostrepta comb. nov., and Treponema zuelzerae comb. nov., and emendation of the genus Treponema.</title>
        <authorList>
            <person name="Abt B."/>
            <person name="Goker M."/>
            <person name="Scheuner C."/>
            <person name="Han C."/>
            <person name="Lu M."/>
            <person name="Misra M."/>
            <person name="Lapidus A."/>
            <person name="Nolan M."/>
            <person name="Lucas S."/>
            <person name="Hammon N."/>
            <person name="Deshpande S."/>
            <person name="Cheng J.F."/>
            <person name="Tapia R."/>
            <person name="Goodwin L.A."/>
            <person name="Pitluck S."/>
            <person name="Liolios K."/>
            <person name="Pagani I."/>
            <person name="Ivanova N."/>
            <person name="Mavromatis K."/>
            <person name="Mikhailova N."/>
            <person name="Huntemann M."/>
            <person name="Pati A."/>
            <person name="Chen A."/>
            <person name="Palaniappan K."/>
            <person name="Land M."/>
            <person name="Hauser L."/>
            <person name="Jeffries C.D."/>
            <person name="Rohde M."/>
            <person name="Spring S."/>
            <person name="Gronow S."/>
            <person name="Detter J.C."/>
            <person name="Bristow J."/>
            <person name="Eisen J.A."/>
            <person name="Markowitz V."/>
            <person name="Hugenholtz P."/>
            <person name="Kyrpides N.C."/>
            <person name="Woyke T."/>
            <person name="Klenk H.P."/>
        </authorList>
    </citation>
    <scope>NUCLEOTIDE SEQUENCE</scope>
    <source>
        <strain evidence="3">ATCC 51460 / DSM 7334 / H1</strain>
    </source>
</reference>
<dbReference type="eggNOG" id="COG2226">
    <property type="taxonomic scope" value="Bacteria"/>
</dbReference>
<evidence type="ECO:0000313" key="2">
    <source>
        <dbReference type="EMBL" id="AEJ19052.1"/>
    </source>
</evidence>
<keyword evidence="1" id="KW-0175">Coiled coil</keyword>
<keyword evidence="3" id="KW-1185">Reference proteome</keyword>
<dbReference type="SUPFAM" id="SSF53335">
    <property type="entry name" value="S-adenosyl-L-methionine-dependent methyltransferases"/>
    <property type="match status" value="1"/>
</dbReference>
<keyword evidence="2" id="KW-0808">Transferase</keyword>
<evidence type="ECO:0000256" key="1">
    <source>
        <dbReference type="SAM" id="Coils"/>
    </source>
</evidence>
<dbReference type="GO" id="GO:0008168">
    <property type="term" value="F:methyltransferase activity"/>
    <property type="evidence" value="ECO:0007669"/>
    <property type="project" value="UniProtKB-KW"/>
</dbReference>
<dbReference type="GO" id="GO:0032259">
    <property type="term" value="P:methylation"/>
    <property type="evidence" value="ECO:0007669"/>
    <property type="project" value="UniProtKB-KW"/>
</dbReference>
<dbReference type="KEGG" id="scd:Spica_0898"/>
<organism evidence="2 3">
    <name type="scientific">Gracilinema caldarium (strain ATCC 51460 / DSM 7334 / H1)</name>
    <name type="common">Treponema caldarium</name>
    <dbReference type="NCBI Taxonomy" id="744872"/>
    <lineage>
        <taxon>Bacteria</taxon>
        <taxon>Pseudomonadati</taxon>
        <taxon>Spirochaetota</taxon>
        <taxon>Spirochaetia</taxon>
        <taxon>Spirochaetales</taxon>
        <taxon>Breznakiellaceae</taxon>
        <taxon>Gracilinema</taxon>
    </lineage>
</organism>
<gene>
    <name evidence="2" type="ordered locus">Spica_0898</name>
</gene>
<feature type="coiled-coil region" evidence="1">
    <location>
        <begin position="75"/>
        <end position="102"/>
    </location>
</feature>